<protein>
    <recommendedName>
        <fullName evidence="3">DUF3834 domain-containing protein</fullName>
    </recommendedName>
</protein>
<reference evidence="2" key="2">
    <citation type="journal article" date="2010" name="Stand. Genomic Sci.">
        <title>Complete genome sequence of Vulcanisaeta distributa type strain (IC-017T).</title>
        <authorList>
            <person name="Mavromatis K."/>
            <person name="Sikorski J."/>
            <person name="Pabst E."/>
            <person name="Teshima H."/>
            <person name="Lapidus A."/>
            <person name="Lucas S."/>
            <person name="Nolan M."/>
            <person name="Glavina Del Rio T."/>
            <person name="Cheng J."/>
            <person name="Bruce D."/>
            <person name="Goodwin L."/>
            <person name="Pitluck S."/>
            <person name="Liolios K."/>
            <person name="Ivanova N."/>
            <person name="Mikhailova N."/>
            <person name="Pati A."/>
            <person name="Chen A."/>
            <person name="Palaniappan K."/>
            <person name="Land M."/>
            <person name="Hauser L."/>
            <person name="Chang Y."/>
            <person name="Jeffries C."/>
            <person name="Rohde M."/>
            <person name="Spring S."/>
            <person name="Goker M."/>
            <person name="Wirth R."/>
            <person name="Woyke T."/>
            <person name="Bristow J."/>
            <person name="Eisen J."/>
            <person name="Markowitz V."/>
            <person name="Hugenholtz P."/>
            <person name="Klenk H."/>
            <person name="Kyrpides N."/>
        </authorList>
    </citation>
    <scope>NUCLEOTIDE SEQUENCE [LARGE SCALE GENOMIC DNA]</scope>
    <source>
        <strain evidence="2">DSM 14429 / JCM 11212 / NBRC 100878 / IC-017</strain>
    </source>
</reference>
<dbReference type="eggNOG" id="arCOG03692">
    <property type="taxonomic scope" value="Archaea"/>
</dbReference>
<dbReference type="GeneID" id="9753404"/>
<dbReference type="AlphaFoldDB" id="E1QRJ6"/>
<dbReference type="OrthoDB" id="56755at2157"/>
<accession>E1QRJ6</accession>
<dbReference type="HOGENOM" id="CLU_1243094_0_0_2"/>
<name>E1QRJ6_VULDI</name>
<proteinExistence type="predicted"/>
<keyword evidence="2" id="KW-1185">Reference proteome</keyword>
<evidence type="ECO:0000313" key="2">
    <source>
        <dbReference type="Proteomes" id="UP000006681"/>
    </source>
</evidence>
<organism evidence="1 2">
    <name type="scientific">Vulcanisaeta distributa (strain DSM 14429 / JCM 11212 / NBRC 100878 / IC-017)</name>
    <dbReference type="NCBI Taxonomy" id="572478"/>
    <lineage>
        <taxon>Archaea</taxon>
        <taxon>Thermoproteota</taxon>
        <taxon>Thermoprotei</taxon>
        <taxon>Thermoproteales</taxon>
        <taxon>Thermoproteaceae</taxon>
        <taxon>Vulcanisaeta</taxon>
    </lineage>
</organism>
<reference evidence="1 2" key="1">
    <citation type="journal article" date="2010" name="Stand. Genomic Sci.">
        <title>Complete genome sequence of Vulcanisaeta distributa type strain (IC-017).</title>
        <authorList>
            <person name="Mavromatis K."/>
            <person name="Sikorski J."/>
            <person name="Pabst E."/>
            <person name="Teshima H."/>
            <person name="Lapidus A."/>
            <person name="Lucas S."/>
            <person name="Nolan M."/>
            <person name="Glavina Del Rio T."/>
            <person name="Cheng J.F."/>
            <person name="Bruce D."/>
            <person name="Goodwin L."/>
            <person name="Pitluck S."/>
            <person name="Liolios K."/>
            <person name="Ivanova N."/>
            <person name="Mikhailova N."/>
            <person name="Pati A."/>
            <person name="Chen A."/>
            <person name="Palaniappan K."/>
            <person name="Land M."/>
            <person name="Hauser L."/>
            <person name="Chang Y.J."/>
            <person name="Jeffries C.D."/>
            <person name="Rohde M."/>
            <person name="Spring S."/>
            <person name="Goker M."/>
            <person name="Wirth R."/>
            <person name="Woyke T."/>
            <person name="Bristow J."/>
            <person name="Eisen J.A."/>
            <person name="Markowitz V."/>
            <person name="Hugenholtz P."/>
            <person name="Klenk H.P."/>
            <person name="Kyrpides N.C."/>
        </authorList>
    </citation>
    <scope>NUCLEOTIDE SEQUENCE [LARGE SCALE GENOMIC DNA]</scope>
    <source>
        <strain evidence="2">DSM 14429 / JCM 11212 / NBRC 100878 / IC-017</strain>
    </source>
</reference>
<dbReference type="KEGG" id="vdi:Vdis_2444"/>
<evidence type="ECO:0000313" key="1">
    <source>
        <dbReference type="EMBL" id="ADN51810.1"/>
    </source>
</evidence>
<gene>
    <name evidence="1" type="ordered locus">Vdis_2444</name>
</gene>
<evidence type="ECO:0008006" key="3">
    <source>
        <dbReference type="Google" id="ProtNLM"/>
    </source>
</evidence>
<sequence>MKIIAAPGPVSYPLILATREYKDLDLVFSKGSEEPGAYAIADSLTSLIKSGLRIDVVTVKRLMFVYPELRGPRIAVWRRGSAADILIRALLDKVGLRAELVYADDWPSVLNMLNTGNAQSAVLNLGVLEHRGEFLEDLVGAPGACGAQINGDHQYFIDVYRAGIEMARKDLNGSVDYIANKLPIRLPREFIRNILVRVEYGIYSPGDYGSFAEVIKRYGGGK</sequence>
<dbReference type="Pfam" id="PF12916">
    <property type="entry name" value="DUF3834"/>
    <property type="match status" value="1"/>
</dbReference>
<dbReference type="EMBL" id="CP002100">
    <property type="protein sequence ID" value="ADN51810.1"/>
    <property type="molecule type" value="Genomic_DNA"/>
</dbReference>
<dbReference type="Gene3D" id="3.40.190.200">
    <property type="match status" value="1"/>
</dbReference>
<dbReference type="InterPro" id="IPR024533">
    <property type="entry name" value="DUF3834"/>
</dbReference>
<dbReference type="SUPFAM" id="SSF53850">
    <property type="entry name" value="Periplasmic binding protein-like II"/>
    <property type="match status" value="1"/>
</dbReference>
<dbReference type="RefSeq" id="WP_013337535.1">
    <property type="nucleotide sequence ID" value="NC_014537.1"/>
</dbReference>
<dbReference type="Proteomes" id="UP000006681">
    <property type="component" value="Chromosome"/>
</dbReference>
<dbReference type="STRING" id="572478.Vdis_2444"/>